<dbReference type="OrthoDB" id="3067611at2759"/>
<organism evidence="2 3">
    <name type="scientific">Plicaturopsis crispa FD-325 SS-3</name>
    <dbReference type="NCBI Taxonomy" id="944288"/>
    <lineage>
        <taxon>Eukaryota</taxon>
        <taxon>Fungi</taxon>
        <taxon>Dikarya</taxon>
        <taxon>Basidiomycota</taxon>
        <taxon>Agaricomycotina</taxon>
        <taxon>Agaricomycetes</taxon>
        <taxon>Agaricomycetidae</taxon>
        <taxon>Amylocorticiales</taxon>
        <taxon>Amylocorticiaceae</taxon>
        <taxon>Plicatura</taxon>
        <taxon>Plicaturopsis crispa</taxon>
    </lineage>
</organism>
<protein>
    <submittedName>
        <fullName evidence="2">Uncharacterized protein</fullName>
    </submittedName>
</protein>
<feature type="compositionally biased region" description="Polar residues" evidence="1">
    <location>
        <begin position="271"/>
        <end position="286"/>
    </location>
</feature>
<sequence>MLPLPEQSRLPLPWIDDPTPTSKIQPNITVKLKAFDIPTKPHKRIRKNTWALDSDKSLVRYYNTYRPWTANPGKIPFFEFRGQGPPPKDAGYPGDLYINIAPGQMHRLYVCVRFSRISLWFSASFCLNRSGLSVCHPYLHLARLAICPGEGFTWVAFPIPPHDQGWTLGPVNEDDLIRRMLEQETGVAQPKTAKRRLHDKETSQDSSKRQRLYENTASQSLLNESIPHRSERIHEGKPTSEVSVAEPSNLPQGPSSTASGSARKIPKPVNTAASPSNLPNEPRTSANADIAHPVQTVGSQIPPASIVDRAIHDASVNPIVPLDVKSEDAGSQPSWEPHARCIAHLEEKMRDVLDSAATARNERDTAVREREEFARACEKATRERDELARKCAAFERKEVELTRQRDAAEAERTEAEQERDKARQRLVDARDQVVVGRAEILRLSDVLKEREAAYGALERKYAKTMDGLRGLAAAD</sequence>
<accession>A0A0C9SK97</accession>
<evidence type="ECO:0000313" key="3">
    <source>
        <dbReference type="Proteomes" id="UP000053263"/>
    </source>
</evidence>
<feature type="region of interest" description="Disordered" evidence="1">
    <location>
        <begin position="183"/>
        <end position="286"/>
    </location>
</feature>
<gene>
    <name evidence="2" type="ORF">PLICRDRAFT_95917</name>
</gene>
<proteinExistence type="predicted"/>
<dbReference type="Proteomes" id="UP000053263">
    <property type="component" value="Unassembled WGS sequence"/>
</dbReference>
<evidence type="ECO:0000256" key="1">
    <source>
        <dbReference type="SAM" id="MobiDB-lite"/>
    </source>
</evidence>
<feature type="compositionally biased region" description="Polar residues" evidence="1">
    <location>
        <begin position="249"/>
        <end position="260"/>
    </location>
</feature>
<feature type="compositionally biased region" description="Basic and acidic residues" evidence="1">
    <location>
        <begin position="198"/>
        <end position="212"/>
    </location>
</feature>
<evidence type="ECO:0000313" key="2">
    <source>
        <dbReference type="EMBL" id="KII83356.1"/>
    </source>
</evidence>
<dbReference type="AlphaFoldDB" id="A0A0C9SK97"/>
<feature type="region of interest" description="Disordered" evidence="1">
    <location>
        <begin position="404"/>
        <end position="423"/>
    </location>
</feature>
<name>A0A0C9SK97_PLICR</name>
<dbReference type="EMBL" id="KN832578">
    <property type="protein sequence ID" value="KII83356.1"/>
    <property type="molecule type" value="Genomic_DNA"/>
</dbReference>
<reference evidence="2 3" key="1">
    <citation type="submission" date="2014-06" db="EMBL/GenBank/DDBJ databases">
        <title>Evolutionary Origins and Diversification of the Mycorrhizal Mutualists.</title>
        <authorList>
            <consortium name="DOE Joint Genome Institute"/>
            <consortium name="Mycorrhizal Genomics Consortium"/>
            <person name="Kohler A."/>
            <person name="Kuo A."/>
            <person name="Nagy L.G."/>
            <person name="Floudas D."/>
            <person name="Copeland A."/>
            <person name="Barry K.W."/>
            <person name="Cichocki N."/>
            <person name="Veneault-Fourrey C."/>
            <person name="LaButti K."/>
            <person name="Lindquist E.A."/>
            <person name="Lipzen A."/>
            <person name="Lundell T."/>
            <person name="Morin E."/>
            <person name="Murat C."/>
            <person name="Riley R."/>
            <person name="Ohm R."/>
            <person name="Sun H."/>
            <person name="Tunlid A."/>
            <person name="Henrissat B."/>
            <person name="Grigoriev I.V."/>
            <person name="Hibbett D.S."/>
            <person name="Martin F."/>
        </authorList>
    </citation>
    <scope>NUCLEOTIDE SEQUENCE [LARGE SCALE GENOMIC DNA]</scope>
    <source>
        <strain evidence="2 3">FD-325 SS-3</strain>
    </source>
</reference>
<keyword evidence="3" id="KW-1185">Reference proteome</keyword>
<feature type="compositionally biased region" description="Basic and acidic residues" evidence="1">
    <location>
        <begin position="226"/>
        <end position="238"/>
    </location>
</feature>
<feature type="compositionally biased region" description="Polar residues" evidence="1">
    <location>
        <begin position="213"/>
        <end position="223"/>
    </location>
</feature>
<dbReference type="HOGENOM" id="CLU_575053_0_0_1"/>